<sequence>MWRSNMLRITFITVFMILKPEFVLISSITPSQVARDGGWRSYLNYVLHKTNMILNSTEQPPYINLRLKSLMPTSLPSLAESAFEEMKERTLQKMKDQLGDATLPPGRIKTIEPDLLKAPKTYSGDRDVEEVVDVGDDLESREILYDNTFVSLYSARFLRNRFHKRYHSIPWFKDEIEMLKRENRIVYPPDYFVQLFNPLPNTTVHPLTKLLPKIFRRRLRTRRPRQTQFPNFQDPFKVLRLVMGPFGIMMAPVPSPTTKLPRTTRRPRRRVLIESDEWSGPTHQLSKKDEIKLYHKFAKESKRQLKLMEKNESIPTRACNVQKEMFDKMIQIFDRKQIGRFIHPHARRRFRSRNQRDRNGDQGG</sequence>
<reference evidence="3" key="1">
    <citation type="submission" date="2015-12" db="EMBL/GenBank/DDBJ databases">
        <title>De novo transcriptome assembly of four potential Pierce s Disease insect vectors from Arizona vineyards.</title>
        <authorList>
            <person name="Tassone E.E."/>
        </authorList>
    </citation>
    <scope>NUCLEOTIDE SEQUENCE</scope>
</reference>
<dbReference type="EMBL" id="GEDC01007641">
    <property type="protein sequence ID" value="JAS29657.1"/>
    <property type="molecule type" value="Transcribed_RNA"/>
</dbReference>
<dbReference type="AlphaFoldDB" id="A0A1B6DVF0"/>
<evidence type="ECO:0000256" key="1">
    <source>
        <dbReference type="SAM" id="MobiDB-lite"/>
    </source>
</evidence>
<evidence type="ECO:0000313" key="3">
    <source>
        <dbReference type="EMBL" id="JAS29657.1"/>
    </source>
</evidence>
<protein>
    <submittedName>
        <fullName evidence="3">Uncharacterized protein</fullName>
    </submittedName>
</protein>
<feature type="non-terminal residue" evidence="3">
    <location>
        <position position="364"/>
    </location>
</feature>
<organism evidence="3">
    <name type="scientific">Clastoptera arizonana</name>
    <name type="common">Arizona spittle bug</name>
    <dbReference type="NCBI Taxonomy" id="38151"/>
    <lineage>
        <taxon>Eukaryota</taxon>
        <taxon>Metazoa</taxon>
        <taxon>Ecdysozoa</taxon>
        <taxon>Arthropoda</taxon>
        <taxon>Hexapoda</taxon>
        <taxon>Insecta</taxon>
        <taxon>Pterygota</taxon>
        <taxon>Neoptera</taxon>
        <taxon>Paraneoptera</taxon>
        <taxon>Hemiptera</taxon>
        <taxon>Auchenorrhyncha</taxon>
        <taxon>Cercopoidea</taxon>
        <taxon>Clastopteridae</taxon>
        <taxon>Clastoptera</taxon>
    </lineage>
</organism>
<feature type="chain" id="PRO_5008581574" evidence="2">
    <location>
        <begin position="26"/>
        <end position="364"/>
    </location>
</feature>
<feature type="compositionally biased region" description="Basic and acidic residues" evidence="1">
    <location>
        <begin position="354"/>
        <end position="364"/>
    </location>
</feature>
<name>A0A1B6DVF0_9HEMI</name>
<keyword evidence="2" id="KW-0732">Signal</keyword>
<feature type="signal peptide" evidence="2">
    <location>
        <begin position="1"/>
        <end position="25"/>
    </location>
</feature>
<feature type="region of interest" description="Disordered" evidence="1">
    <location>
        <begin position="344"/>
        <end position="364"/>
    </location>
</feature>
<feature type="compositionally biased region" description="Basic residues" evidence="1">
    <location>
        <begin position="344"/>
        <end position="353"/>
    </location>
</feature>
<evidence type="ECO:0000256" key="2">
    <source>
        <dbReference type="SAM" id="SignalP"/>
    </source>
</evidence>
<proteinExistence type="predicted"/>
<gene>
    <name evidence="3" type="ORF">g.6915</name>
</gene>
<accession>A0A1B6DVF0</accession>